<dbReference type="Proteomes" id="UP000605201">
    <property type="component" value="Unassembled WGS sequence"/>
</dbReference>
<evidence type="ECO:0000256" key="8">
    <source>
        <dbReference type="ARBA" id="ARBA00022989"/>
    </source>
</evidence>
<keyword evidence="5" id="KW-0997">Cell inner membrane</keyword>
<evidence type="ECO:0000256" key="2">
    <source>
        <dbReference type="ARBA" id="ARBA00006555"/>
    </source>
</evidence>
<keyword evidence="4" id="KW-1003">Cell membrane</keyword>
<dbReference type="NCBIfam" id="TIGR01352">
    <property type="entry name" value="tonB_Cterm"/>
    <property type="match status" value="1"/>
</dbReference>
<dbReference type="InterPro" id="IPR006260">
    <property type="entry name" value="TonB/TolA_C"/>
</dbReference>
<evidence type="ECO:0000256" key="7">
    <source>
        <dbReference type="ARBA" id="ARBA00022927"/>
    </source>
</evidence>
<evidence type="ECO:0000313" key="12">
    <source>
        <dbReference type="Proteomes" id="UP000605201"/>
    </source>
</evidence>
<comment type="similarity">
    <text evidence="2">Belongs to the TonB family.</text>
</comment>
<dbReference type="GO" id="GO:0031992">
    <property type="term" value="F:energy transducer activity"/>
    <property type="evidence" value="ECO:0007669"/>
    <property type="project" value="TreeGrafter"/>
</dbReference>
<dbReference type="GO" id="GO:0098797">
    <property type="term" value="C:plasma membrane protein complex"/>
    <property type="evidence" value="ECO:0007669"/>
    <property type="project" value="TreeGrafter"/>
</dbReference>
<dbReference type="GO" id="GO:0015031">
    <property type="term" value="P:protein transport"/>
    <property type="evidence" value="ECO:0007669"/>
    <property type="project" value="UniProtKB-KW"/>
</dbReference>
<dbReference type="Pfam" id="PF03544">
    <property type="entry name" value="TonB_C"/>
    <property type="match status" value="1"/>
</dbReference>
<dbReference type="EMBL" id="JACNIG010000155">
    <property type="protein sequence ID" value="MBC8431564.1"/>
    <property type="molecule type" value="Genomic_DNA"/>
</dbReference>
<comment type="caution">
    <text evidence="11">The sequence shown here is derived from an EMBL/GenBank/DDBJ whole genome shotgun (WGS) entry which is preliminary data.</text>
</comment>
<evidence type="ECO:0000256" key="1">
    <source>
        <dbReference type="ARBA" id="ARBA00004383"/>
    </source>
</evidence>
<sequence length="252" mass="28732">MKRIILSLILALGLHGLLLGMEFDWLKKAFPVSPKSRVISMTLTYIHPQNHDKKPVVSKPVFPQNKVPDKEQKQVVKSQPSKKRLIPQKTIKTPITPVEKKIPQEIFKEKHRSKNEHTYVPEHLQYIEATLKPEPEKTTDDIPTEILGSIEKKNKIANPMIIREAKPVYLKNSAPQYPIIAQKRGFQGTVVLEVLIDKDGSVGELQLFTSSGHKILDRAAMASVKGWLFVPGMRGNEKVEMWVRVPIRFQLN</sequence>
<dbReference type="PANTHER" id="PTHR33446:SF2">
    <property type="entry name" value="PROTEIN TONB"/>
    <property type="match status" value="1"/>
</dbReference>
<keyword evidence="7" id="KW-0653">Protein transport</keyword>
<comment type="subcellular location">
    <subcellularLocation>
        <location evidence="1">Cell inner membrane</location>
        <topology evidence="1">Single-pass membrane protein</topology>
        <orientation evidence="1">Periplasmic side</orientation>
    </subcellularLocation>
</comment>
<evidence type="ECO:0000259" key="10">
    <source>
        <dbReference type="PROSITE" id="PS52015"/>
    </source>
</evidence>
<keyword evidence="9" id="KW-0472">Membrane</keyword>
<evidence type="ECO:0000256" key="4">
    <source>
        <dbReference type="ARBA" id="ARBA00022475"/>
    </source>
</evidence>
<dbReference type="InterPro" id="IPR051045">
    <property type="entry name" value="TonB-dependent_transducer"/>
</dbReference>
<evidence type="ECO:0000256" key="6">
    <source>
        <dbReference type="ARBA" id="ARBA00022692"/>
    </source>
</evidence>
<proteinExistence type="inferred from homology"/>
<dbReference type="PROSITE" id="PS52015">
    <property type="entry name" value="TONB_CTD"/>
    <property type="match status" value="1"/>
</dbReference>
<protein>
    <submittedName>
        <fullName evidence="11">Energy transducer TonB</fullName>
    </submittedName>
</protein>
<evidence type="ECO:0000256" key="3">
    <source>
        <dbReference type="ARBA" id="ARBA00022448"/>
    </source>
</evidence>
<dbReference type="PANTHER" id="PTHR33446">
    <property type="entry name" value="PROTEIN TONB-RELATED"/>
    <property type="match status" value="1"/>
</dbReference>
<dbReference type="InterPro" id="IPR037682">
    <property type="entry name" value="TonB_C"/>
</dbReference>
<reference evidence="11 12" key="1">
    <citation type="submission" date="2020-08" db="EMBL/GenBank/DDBJ databases">
        <title>Bridging the membrane lipid divide: bacteria of the FCB group superphylum have the potential to synthesize archaeal ether lipids.</title>
        <authorList>
            <person name="Villanueva L."/>
            <person name="Von Meijenfeldt F.A.B."/>
            <person name="Westbye A.B."/>
            <person name="Yadav S."/>
            <person name="Hopmans E.C."/>
            <person name="Dutilh B.E."/>
            <person name="Sinninghe Damste J.S."/>
        </authorList>
    </citation>
    <scope>NUCLEOTIDE SEQUENCE [LARGE SCALE GENOMIC DNA]</scope>
    <source>
        <strain evidence="11">NIOZ-UU17</strain>
    </source>
</reference>
<evidence type="ECO:0000256" key="9">
    <source>
        <dbReference type="ARBA" id="ARBA00023136"/>
    </source>
</evidence>
<evidence type="ECO:0000256" key="5">
    <source>
        <dbReference type="ARBA" id="ARBA00022519"/>
    </source>
</evidence>
<name>A0A8J6NRW2_9BACT</name>
<dbReference type="GO" id="GO:0055085">
    <property type="term" value="P:transmembrane transport"/>
    <property type="evidence" value="ECO:0007669"/>
    <property type="project" value="InterPro"/>
</dbReference>
<dbReference type="SUPFAM" id="SSF74653">
    <property type="entry name" value="TolA/TonB C-terminal domain"/>
    <property type="match status" value="1"/>
</dbReference>
<organism evidence="11 12">
    <name type="scientific">Candidatus Desulfatibia vada</name>
    <dbReference type="NCBI Taxonomy" id="2841696"/>
    <lineage>
        <taxon>Bacteria</taxon>
        <taxon>Pseudomonadati</taxon>
        <taxon>Thermodesulfobacteriota</taxon>
        <taxon>Desulfobacteria</taxon>
        <taxon>Desulfobacterales</taxon>
        <taxon>Desulfobacterales incertae sedis</taxon>
        <taxon>Candidatus Desulfatibia</taxon>
    </lineage>
</organism>
<feature type="domain" description="TonB C-terminal" evidence="10">
    <location>
        <begin position="162"/>
        <end position="252"/>
    </location>
</feature>
<accession>A0A8J6NRW2</accession>
<gene>
    <name evidence="11" type="ORF">H8D96_06555</name>
</gene>
<keyword evidence="3" id="KW-0813">Transport</keyword>
<keyword evidence="6" id="KW-0812">Transmembrane</keyword>
<evidence type="ECO:0000313" key="11">
    <source>
        <dbReference type="EMBL" id="MBC8431564.1"/>
    </source>
</evidence>
<dbReference type="Gene3D" id="3.30.1150.10">
    <property type="match status" value="1"/>
</dbReference>
<dbReference type="AlphaFoldDB" id="A0A8J6NRW2"/>
<keyword evidence="8" id="KW-1133">Transmembrane helix</keyword>